<protein>
    <submittedName>
        <fullName evidence="3">Uncharacterized protein</fullName>
    </submittedName>
</protein>
<keyword evidence="1" id="KW-0489">Methyltransferase</keyword>
<dbReference type="InterPro" id="IPR029063">
    <property type="entry name" value="SAM-dependent_MTases_sf"/>
</dbReference>
<evidence type="ECO:0000313" key="3">
    <source>
        <dbReference type="EMBL" id="CAK9078753.1"/>
    </source>
</evidence>
<evidence type="ECO:0000313" key="4">
    <source>
        <dbReference type="Proteomes" id="UP001642484"/>
    </source>
</evidence>
<name>A0ABP0PT31_9DINO</name>
<accession>A0ABP0PT31</accession>
<dbReference type="Gene3D" id="3.40.50.150">
    <property type="entry name" value="Vaccinia Virus protein VP39"/>
    <property type="match status" value="1"/>
</dbReference>
<keyword evidence="4" id="KW-1185">Reference proteome</keyword>
<dbReference type="Proteomes" id="UP001642484">
    <property type="component" value="Unassembled WGS sequence"/>
</dbReference>
<evidence type="ECO:0000256" key="2">
    <source>
        <dbReference type="ARBA" id="ARBA00022679"/>
    </source>
</evidence>
<evidence type="ECO:0000256" key="1">
    <source>
        <dbReference type="ARBA" id="ARBA00022603"/>
    </source>
</evidence>
<dbReference type="InterPro" id="IPR001525">
    <property type="entry name" value="C5_MeTfrase"/>
</dbReference>
<comment type="caution">
    <text evidence="3">The sequence shown here is derived from an EMBL/GenBank/DDBJ whole genome shotgun (WGS) entry which is preliminary data.</text>
</comment>
<gene>
    <name evidence="3" type="ORF">CCMP2556_LOCUS38827</name>
</gene>
<dbReference type="Pfam" id="PF00145">
    <property type="entry name" value="DNA_methylase"/>
    <property type="match status" value="1"/>
</dbReference>
<reference evidence="3 4" key="1">
    <citation type="submission" date="2024-02" db="EMBL/GenBank/DDBJ databases">
        <authorList>
            <person name="Chen Y."/>
            <person name="Shah S."/>
            <person name="Dougan E. K."/>
            <person name="Thang M."/>
            <person name="Chan C."/>
        </authorList>
    </citation>
    <scope>NUCLEOTIDE SEQUENCE [LARGE SCALE GENOMIC DNA]</scope>
</reference>
<keyword evidence="2" id="KW-0808">Transferase</keyword>
<dbReference type="Gene3D" id="3.90.120.10">
    <property type="entry name" value="DNA Methylase, subunit A, domain 2"/>
    <property type="match status" value="1"/>
</dbReference>
<organism evidence="3 4">
    <name type="scientific">Durusdinium trenchii</name>
    <dbReference type="NCBI Taxonomy" id="1381693"/>
    <lineage>
        <taxon>Eukaryota</taxon>
        <taxon>Sar</taxon>
        <taxon>Alveolata</taxon>
        <taxon>Dinophyceae</taxon>
        <taxon>Suessiales</taxon>
        <taxon>Symbiodiniaceae</taxon>
        <taxon>Durusdinium</taxon>
    </lineage>
</organism>
<sequence length="700" mass="78327">MKMVLVLIKSGDLKACVLENVKDECPEFDWGVVSLKAEQYMLAQQRTRVFLRGLRRTVGKGTVPEPLDPFGKKPLVDFLDPKLPSVDKSTLTDVMRQNLIDAMAAINKMMKKGDAVSSDIIVFPLDRAEGKVYVRRFSKNIVPTLTTTNKYLFLASLDLEMPEKDRKFFRFLSSTERMLLQWFDADTLYDCSDALRIKGAGNAYPVPLIIAVVAPLLMEIRPNLGTVPRSSTSLGAQDCSKFDEFMEVAKVKARLISQGNARRMASKRLKDLLSFLSSLSGLKDAPRSMEQQQRLVEGCLQDFVTGPKIEMTEGTEMVNWVTAASIPDWMREQVLRAVQDKVLADQTNQKEPAKGKRQPLQRNLHLFHYFTEEEWGVMRSETQGLNAKLQILKNRCQFIGLTCPTEPTYVLANVILHLAAHNGPPETFQIDTRKAFRVLRDVKTVIKSGSKKGQHSGLEVYPSDPKGLPDAIKQTAYCNAQPVACPLDIDTIESLAMSFPCRETHGDVRRAGHSGVSLRSSHRDDGLRDILCNALLDRFMGGSGGSQPEALTIFGNGQSFKKRGKQPLALEDGFVDGPEDKKCKTTVSPEVTEVIPEDGLPKAVEVEMELHCETNGSEKPKPRSVDDMALAIREHSMKFPGTKAAKPYHLEEATIYTCPNSQSWRVKKTGDKKDRAFSWKKEDPKSTWKRVVGYLEEIAN</sequence>
<dbReference type="SUPFAM" id="SSF53335">
    <property type="entry name" value="S-adenosyl-L-methionine-dependent methyltransferases"/>
    <property type="match status" value="1"/>
</dbReference>
<dbReference type="EMBL" id="CAXAMN010023584">
    <property type="protein sequence ID" value="CAK9078753.1"/>
    <property type="molecule type" value="Genomic_DNA"/>
</dbReference>
<proteinExistence type="predicted"/>